<dbReference type="InterPro" id="IPR036097">
    <property type="entry name" value="HisK_dim/P_sf"/>
</dbReference>
<dbReference type="GO" id="GO:0000155">
    <property type="term" value="F:phosphorelay sensor kinase activity"/>
    <property type="evidence" value="ECO:0007669"/>
    <property type="project" value="InterPro"/>
</dbReference>
<evidence type="ECO:0000313" key="12">
    <source>
        <dbReference type="Proteomes" id="UP000198916"/>
    </source>
</evidence>
<gene>
    <name evidence="11" type="ORF">SAMN05421740_112113</name>
</gene>
<dbReference type="InterPro" id="IPR011990">
    <property type="entry name" value="TPR-like_helical_dom_sf"/>
</dbReference>
<keyword evidence="7" id="KW-0802">TPR repeat</keyword>
<dbReference type="SMART" id="SM00388">
    <property type="entry name" value="HisKA"/>
    <property type="match status" value="1"/>
</dbReference>
<evidence type="ECO:0000256" key="1">
    <source>
        <dbReference type="ARBA" id="ARBA00000085"/>
    </source>
</evidence>
<keyword evidence="6" id="KW-0902">Two-component regulatory system</keyword>
<evidence type="ECO:0000256" key="6">
    <source>
        <dbReference type="ARBA" id="ARBA00023012"/>
    </source>
</evidence>
<dbReference type="InterPro" id="IPR019734">
    <property type="entry name" value="TPR_rpt"/>
</dbReference>
<feature type="transmembrane region" description="Helical" evidence="9">
    <location>
        <begin position="416"/>
        <end position="437"/>
    </location>
</feature>
<sequence length="697" mass="80103">MRTWNHTLLGVNTALPMLLACSLIVPSCNPVSPRRQVRLAIQAAVDSVYAAIAQDVFTESIQYNLDSIFQRHVPLSSDEKLLKYGFYHWYYTTYRLGDYAHADQIADSALALFQDKSFRELNLEHYGTWMLLKGDALVNLKQLSEAFTYYYQVKSDYLAQWDACKLSQFTSRLGFVRYKQNNYPDAIAHYKQAYAQFCQCRETKHIDTYYEAVTEPQGLLNGIAWFYDLMDEPDSALHYYYHALSFLEQESRRFPESQKAATTAKGVIYGNLGGLYSKTGQYEQAEHYLTESVTINGKPGYDQRDVQTAQIKLADLYIKMGRLADAEHMIADSRKGLDSLPNADFELRWKHVHWQFHDERSNLTDAYAAFRDYQTLKDSIEESDKALFGADFSCEFERREQQSAYTQLAYKNKQNFIFLLVSIVVLILTLAVVYLVYSNWRRSKRHVRRLAQLNDRINQRNEKLQLALSALQDSQQENSRIMAMVAHDLRNPLTSIKMSVDFLLMEHTQLQHSQKTSFFEIIGKSSSHALELIEELMHSYETGSDVTHSDQIDLYMMLSDCVELMQLRATKKEQLLAFEGEPVVLCGSREKIWRVISNLIDNAIKFTPWRGHIAVRLRCYETEVLIEVQDSGIGIAPEFQDRLFEMGKSAGRIGTNGEPSTGLGLAIVKQIVSSHNGRISFVSSQQSGTTFYVHLPR</sequence>
<keyword evidence="9" id="KW-1133">Transmembrane helix</keyword>
<dbReference type="InterPro" id="IPR050736">
    <property type="entry name" value="Sensor_HK_Regulatory"/>
</dbReference>
<dbReference type="SMART" id="SM00387">
    <property type="entry name" value="HATPase_c"/>
    <property type="match status" value="1"/>
</dbReference>
<evidence type="ECO:0000256" key="9">
    <source>
        <dbReference type="SAM" id="Phobius"/>
    </source>
</evidence>
<dbReference type="InterPro" id="IPR004358">
    <property type="entry name" value="Sig_transdc_His_kin-like_C"/>
</dbReference>
<evidence type="ECO:0000256" key="5">
    <source>
        <dbReference type="ARBA" id="ARBA00022777"/>
    </source>
</evidence>
<keyword evidence="5 11" id="KW-0418">Kinase</keyword>
<dbReference type="Proteomes" id="UP000198916">
    <property type="component" value="Unassembled WGS sequence"/>
</dbReference>
<dbReference type="STRING" id="332977.SAMN05421740_112113"/>
<protein>
    <recommendedName>
        <fullName evidence="2">histidine kinase</fullName>
        <ecNumber evidence="2">2.7.13.3</ecNumber>
    </recommendedName>
</protein>
<evidence type="ECO:0000256" key="7">
    <source>
        <dbReference type="PROSITE-ProRule" id="PRU00339"/>
    </source>
</evidence>
<dbReference type="Pfam" id="PF13181">
    <property type="entry name" value="TPR_8"/>
    <property type="match status" value="1"/>
</dbReference>
<dbReference type="PROSITE" id="PS51257">
    <property type="entry name" value="PROKAR_LIPOPROTEIN"/>
    <property type="match status" value="1"/>
</dbReference>
<dbReference type="SUPFAM" id="SSF55874">
    <property type="entry name" value="ATPase domain of HSP90 chaperone/DNA topoisomerase II/histidine kinase"/>
    <property type="match status" value="1"/>
</dbReference>
<keyword evidence="9" id="KW-0472">Membrane</keyword>
<reference evidence="12" key="1">
    <citation type="submission" date="2016-10" db="EMBL/GenBank/DDBJ databases">
        <authorList>
            <person name="Varghese N."/>
            <person name="Submissions S."/>
        </authorList>
    </citation>
    <scope>NUCLEOTIDE SEQUENCE [LARGE SCALE GENOMIC DNA]</scope>
    <source>
        <strain evidence="12">Jip14</strain>
    </source>
</reference>
<dbReference type="PROSITE" id="PS50109">
    <property type="entry name" value="HIS_KIN"/>
    <property type="match status" value="1"/>
</dbReference>
<keyword evidence="9" id="KW-0812">Transmembrane</keyword>
<organism evidence="11 12">
    <name type="scientific">Parapedobacter koreensis</name>
    <dbReference type="NCBI Taxonomy" id="332977"/>
    <lineage>
        <taxon>Bacteria</taxon>
        <taxon>Pseudomonadati</taxon>
        <taxon>Bacteroidota</taxon>
        <taxon>Sphingobacteriia</taxon>
        <taxon>Sphingobacteriales</taxon>
        <taxon>Sphingobacteriaceae</taxon>
        <taxon>Parapedobacter</taxon>
    </lineage>
</organism>
<feature type="domain" description="Histidine kinase" evidence="10">
    <location>
        <begin position="484"/>
        <end position="697"/>
    </location>
</feature>
<feature type="coiled-coil region" evidence="8">
    <location>
        <begin position="447"/>
        <end position="474"/>
    </location>
</feature>
<dbReference type="Pfam" id="PF00512">
    <property type="entry name" value="HisKA"/>
    <property type="match status" value="1"/>
</dbReference>
<name>A0A1H7TW55_9SPHI</name>
<dbReference type="Pfam" id="PF02518">
    <property type="entry name" value="HATPase_c"/>
    <property type="match status" value="1"/>
</dbReference>
<evidence type="ECO:0000259" key="10">
    <source>
        <dbReference type="PROSITE" id="PS50109"/>
    </source>
</evidence>
<dbReference type="Gene3D" id="1.10.287.130">
    <property type="match status" value="1"/>
</dbReference>
<keyword evidence="8" id="KW-0175">Coiled coil</keyword>
<dbReference type="RefSeq" id="WP_090608950.1">
    <property type="nucleotide sequence ID" value="NZ_FNZR01000012.1"/>
</dbReference>
<dbReference type="SUPFAM" id="SSF48452">
    <property type="entry name" value="TPR-like"/>
    <property type="match status" value="1"/>
</dbReference>
<dbReference type="PROSITE" id="PS50005">
    <property type="entry name" value="TPR"/>
    <property type="match status" value="1"/>
</dbReference>
<dbReference type="SUPFAM" id="SSF47384">
    <property type="entry name" value="Homodimeric domain of signal transducing histidine kinase"/>
    <property type="match status" value="1"/>
</dbReference>
<evidence type="ECO:0000256" key="8">
    <source>
        <dbReference type="SAM" id="Coils"/>
    </source>
</evidence>
<evidence type="ECO:0000256" key="3">
    <source>
        <dbReference type="ARBA" id="ARBA00022553"/>
    </source>
</evidence>
<feature type="repeat" description="TPR" evidence="7">
    <location>
        <begin position="266"/>
        <end position="299"/>
    </location>
</feature>
<dbReference type="Gene3D" id="1.25.40.10">
    <property type="entry name" value="Tetratricopeptide repeat domain"/>
    <property type="match status" value="2"/>
</dbReference>
<dbReference type="InterPro" id="IPR036890">
    <property type="entry name" value="HATPase_C_sf"/>
</dbReference>
<evidence type="ECO:0000313" key="11">
    <source>
        <dbReference type="EMBL" id="SEL88744.1"/>
    </source>
</evidence>
<dbReference type="PRINTS" id="PR00344">
    <property type="entry name" value="BCTRLSENSOR"/>
</dbReference>
<dbReference type="InterPro" id="IPR003661">
    <property type="entry name" value="HisK_dim/P_dom"/>
</dbReference>
<dbReference type="OrthoDB" id="9810447at2"/>
<dbReference type="SMART" id="SM00028">
    <property type="entry name" value="TPR"/>
    <property type="match status" value="3"/>
</dbReference>
<dbReference type="InterPro" id="IPR003594">
    <property type="entry name" value="HATPase_dom"/>
</dbReference>
<dbReference type="EC" id="2.7.13.3" evidence="2"/>
<proteinExistence type="predicted"/>
<dbReference type="AlphaFoldDB" id="A0A1H7TW55"/>
<keyword evidence="12" id="KW-1185">Reference proteome</keyword>
<dbReference type="PANTHER" id="PTHR43711:SF1">
    <property type="entry name" value="HISTIDINE KINASE 1"/>
    <property type="match status" value="1"/>
</dbReference>
<accession>A0A1H7TW55</accession>
<comment type="catalytic activity">
    <reaction evidence="1">
        <text>ATP + protein L-histidine = ADP + protein N-phospho-L-histidine.</text>
        <dbReference type="EC" id="2.7.13.3"/>
    </reaction>
</comment>
<keyword evidence="4" id="KW-0808">Transferase</keyword>
<evidence type="ECO:0000256" key="2">
    <source>
        <dbReference type="ARBA" id="ARBA00012438"/>
    </source>
</evidence>
<dbReference type="CDD" id="cd00082">
    <property type="entry name" value="HisKA"/>
    <property type="match status" value="1"/>
</dbReference>
<keyword evidence="3" id="KW-0597">Phosphoprotein</keyword>
<evidence type="ECO:0000256" key="4">
    <source>
        <dbReference type="ARBA" id="ARBA00022679"/>
    </source>
</evidence>
<dbReference type="InterPro" id="IPR005467">
    <property type="entry name" value="His_kinase_dom"/>
</dbReference>
<dbReference type="Gene3D" id="3.30.565.10">
    <property type="entry name" value="Histidine kinase-like ATPase, C-terminal domain"/>
    <property type="match status" value="1"/>
</dbReference>
<dbReference type="PANTHER" id="PTHR43711">
    <property type="entry name" value="TWO-COMPONENT HISTIDINE KINASE"/>
    <property type="match status" value="1"/>
</dbReference>
<dbReference type="CDD" id="cd00075">
    <property type="entry name" value="HATPase"/>
    <property type="match status" value="1"/>
</dbReference>
<dbReference type="EMBL" id="FNZR01000012">
    <property type="protein sequence ID" value="SEL88744.1"/>
    <property type="molecule type" value="Genomic_DNA"/>
</dbReference>